<gene>
    <name evidence="2" type="ORF">H8K43_16925</name>
</gene>
<keyword evidence="1" id="KW-0472">Membrane</keyword>
<evidence type="ECO:0000256" key="1">
    <source>
        <dbReference type="SAM" id="Phobius"/>
    </source>
</evidence>
<feature type="transmembrane region" description="Helical" evidence="1">
    <location>
        <begin position="39"/>
        <end position="58"/>
    </location>
</feature>
<protein>
    <recommendedName>
        <fullName evidence="4">Cyd operon protein YbgE</fullName>
    </recommendedName>
</protein>
<evidence type="ECO:0000313" key="3">
    <source>
        <dbReference type="Proteomes" id="UP000654304"/>
    </source>
</evidence>
<evidence type="ECO:0008006" key="4">
    <source>
        <dbReference type="Google" id="ProtNLM"/>
    </source>
</evidence>
<dbReference type="RefSeq" id="WP_186904948.1">
    <property type="nucleotide sequence ID" value="NZ_JACOGD010000010.1"/>
</dbReference>
<reference evidence="2 3" key="1">
    <citation type="submission" date="2020-08" db="EMBL/GenBank/DDBJ databases">
        <title>Novel species isolated from subtropical streams in China.</title>
        <authorList>
            <person name="Lu H."/>
        </authorList>
    </citation>
    <scope>NUCLEOTIDE SEQUENCE [LARGE SCALE GENOMIC DNA]</scope>
    <source>
        <strain evidence="2 3">CY22W</strain>
    </source>
</reference>
<name>A0ABR7A903_9BURK</name>
<comment type="caution">
    <text evidence="2">The sequence shown here is derived from an EMBL/GenBank/DDBJ whole genome shotgun (WGS) entry which is preliminary data.</text>
</comment>
<accession>A0ABR7A903</accession>
<organism evidence="2 3">
    <name type="scientific">Undibacterium curvum</name>
    <dbReference type="NCBI Taxonomy" id="2762294"/>
    <lineage>
        <taxon>Bacteria</taxon>
        <taxon>Pseudomonadati</taxon>
        <taxon>Pseudomonadota</taxon>
        <taxon>Betaproteobacteria</taxon>
        <taxon>Burkholderiales</taxon>
        <taxon>Oxalobacteraceae</taxon>
        <taxon>Undibacterium</taxon>
    </lineage>
</organism>
<dbReference type="EMBL" id="JACOGD010000010">
    <property type="protein sequence ID" value="MBC3933364.1"/>
    <property type="molecule type" value="Genomic_DNA"/>
</dbReference>
<feature type="transmembrane region" description="Helical" evidence="1">
    <location>
        <begin position="70"/>
        <end position="87"/>
    </location>
</feature>
<proteinExistence type="predicted"/>
<dbReference type="Proteomes" id="UP000654304">
    <property type="component" value="Unassembled WGS sequence"/>
</dbReference>
<evidence type="ECO:0000313" key="2">
    <source>
        <dbReference type="EMBL" id="MBC3933364.1"/>
    </source>
</evidence>
<sequence length="92" mass="9620">MNTSAMHRFASPRLLFCAAALITICALLAQILDWNNGGVLHPGPLMGMAGLSLIMLLGAVQMPRAAVRHILSAAGLALILAGLWLGADFVLN</sequence>
<keyword evidence="1" id="KW-0812">Transmembrane</keyword>
<keyword evidence="1" id="KW-1133">Transmembrane helix</keyword>
<keyword evidence="3" id="KW-1185">Reference proteome</keyword>